<dbReference type="SUPFAM" id="SSF52833">
    <property type="entry name" value="Thioredoxin-like"/>
    <property type="match status" value="1"/>
</dbReference>
<evidence type="ECO:0000313" key="2">
    <source>
        <dbReference type="EMBL" id="OGZ32837.1"/>
    </source>
</evidence>
<evidence type="ECO:0000259" key="1">
    <source>
        <dbReference type="Pfam" id="PF13192"/>
    </source>
</evidence>
<feature type="domain" description="Thioredoxin-like fold" evidence="1">
    <location>
        <begin position="12"/>
        <end position="86"/>
    </location>
</feature>
<dbReference type="InterPro" id="IPR012336">
    <property type="entry name" value="Thioredoxin-like_fold"/>
</dbReference>
<gene>
    <name evidence="2" type="ORF">A3H02_01535</name>
</gene>
<dbReference type="Gene3D" id="3.40.30.10">
    <property type="entry name" value="Glutaredoxin"/>
    <property type="match status" value="1"/>
</dbReference>
<evidence type="ECO:0000313" key="3">
    <source>
        <dbReference type="Proteomes" id="UP000176787"/>
    </source>
</evidence>
<comment type="caution">
    <text evidence="2">The sequence shown here is derived from an EMBL/GenBank/DDBJ whole genome shotgun (WGS) entry which is preliminary data.</text>
</comment>
<dbReference type="EMBL" id="MHMS01000001">
    <property type="protein sequence ID" value="OGZ32837.1"/>
    <property type="molecule type" value="Genomic_DNA"/>
</dbReference>
<dbReference type="InterPro" id="IPR036249">
    <property type="entry name" value="Thioredoxin-like_sf"/>
</dbReference>
<dbReference type="PROSITE" id="PS51354">
    <property type="entry name" value="GLUTAREDOXIN_2"/>
    <property type="match status" value="1"/>
</dbReference>
<dbReference type="Proteomes" id="UP000176787">
    <property type="component" value="Unassembled WGS sequence"/>
</dbReference>
<protein>
    <recommendedName>
        <fullName evidence="1">Thioredoxin-like fold domain-containing protein</fullName>
    </recommendedName>
</protein>
<dbReference type="Pfam" id="PF13192">
    <property type="entry name" value="Thioredoxin_3"/>
    <property type="match status" value="1"/>
</dbReference>
<accession>A0A1G2F4H8</accession>
<name>A0A1G2F4H8_9BACT</name>
<dbReference type="AlphaFoldDB" id="A0A1G2F4H8"/>
<organism evidence="2 3">
    <name type="scientific">Candidatus Niyogibacteria bacterium RIFCSPLOWO2_12_FULL_41_13</name>
    <dbReference type="NCBI Taxonomy" id="1801726"/>
    <lineage>
        <taxon>Bacteria</taxon>
        <taxon>Candidatus Niyogiibacteriota</taxon>
    </lineage>
</organism>
<reference evidence="2 3" key="1">
    <citation type="journal article" date="2016" name="Nat. Commun.">
        <title>Thousands of microbial genomes shed light on interconnected biogeochemical processes in an aquifer system.</title>
        <authorList>
            <person name="Anantharaman K."/>
            <person name="Brown C.T."/>
            <person name="Hug L.A."/>
            <person name="Sharon I."/>
            <person name="Castelle C.J."/>
            <person name="Probst A.J."/>
            <person name="Thomas B.C."/>
            <person name="Singh A."/>
            <person name="Wilkins M.J."/>
            <person name="Karaoz U."/>
            <person name="Brodie E.L."/>
            <person name="Williams K.H."/>
            <person name="Hubbard S.S."/>
            <person name="Banfield J.F."/>
        </authorList>
    </citation>
    <scope>NUCLEOTIDE SEQUENCE [LARGE SCALE GENOMIC DNA]</scope>
</reference>
<proteinExistence type="predicted"/>
<dbReference type="STRING" id="1801726.A3H02_01535"/>
<sequence>MEEKTSRKINVILVASKGCHNCAEVKEILKEISPDFPELDVKETEVTTPEGRELVLKYGILSSPGVIINDELFSMGGATKNELVKKFEELKKSNSQ</sequence>